<comment type="caution">
    <text evidence="1">The sequence shown here is derived from an EMBL/GenBank/DDBJ whole genome shotgun (WGS) entry which is preliminary data.</text>
</comment>
<dbReference type="Proteomes" id="UP001445076">
    <property type="component" value="Unassembled WGS sequence"/>
</dbReference>
<evidence type="ECO:0000313" key="1">
    <source>
        <dbReference type="EMBL" id="KAK8724160.1"/>
    </source>
</evidence>
<accession>A0AAW0W686</accession>
<dbReference type="SUPFAM" id="SSF56968">
    <property type="entry name" value="Lipovitellin-phosvitin complex, beta-sheet shell regions"/>
    <property type="match status" value="1"/>
</dbReference>
<evidence type="ECO:0000313" key="2">
    <source>
        <dbReference type="Proteomes" id="UP001445076"/>
    </source>
</evidence>
<dbReference type="Gene3D" id="2.30.230.10">
    <property type="entry name" value="Lipovitellin, beta-sheet shell regions, chain A"/>
    <property type="match status" value="1"/>
</dbReference>
<dbReference type="PANTHER" id="PTHR23345">
    <property type="entry name" value="VITELLOGENIN-RELATED"/>
    <property type="match status" value="1"/>
</dbReference>
<dbReference type="PANTHER" id="PTHR23345:SF15">
    <property type="entry name" value="VITELLOGENIN 1-RELATED"/>
    <property type="match status" value="1"/>
</dbReference>
<name>A0AAW0W686_CHEQU</name>
<dbReference type="AlphaFoldDB" id="A0AAW0W686"/>
<dbReference type="EMBL" id="JARKIK010000086">
    <property type="protein sequence ID" value="KAK8724160.1"/>
    <property type="molecule type" value="Genomic_DNA"/>
</dbReference>
<dbReference type="GO" id="GO:0005319">
    <property type="term" value="F:lipid transporter activity"/>
    <property type="evidence" value="ECO:0007669"/>
    <property type="project" value="InterPro"/>
</dbReference>
<keyword evidence="2" id="KW-1185">Reference proteome</keyword>
<protein>
    <submittedName>
        <fullName evidence="1">Uncharacterized protein</fullName>
    </submittedName>
</protein>
<dbReference type="InterPro" id="IPR015819">
    <property type="entry name" value="Lipid_transp_b-sht_shell"/>
</dbReference>
<sequence length="93" mass="10104">MKRLDLDHQATERDIVGECQVDYEVLGASGTTLVIQKTRHIPSCISRSSSTSFVQGVPYAFVGGLHRIPLLNSSSKCIQKIGKGLVQEASCLE</sequence>
<gene>
    <name evidence="1" type="ORF">OTU49_011244</name>
</gene>
<dbReference type="InterPro" id="IPR015816">
    <property type="entry name" value="Vitellinogen_b-sht_N"/>
</dbReference>
<proteinExistence type="predicted"/>
<reference evidence="1 2" key="1">
    <citation type="journal article" date="2024" name="BMC Genomics">
        <title>Genome assembly of redclaw crayfish (Cherax quadricarinatus) provides insights into its immune adaptation and hypoxia tolerance.</title>
        <authorList>
            <person name="Liu Z."/>
            <person name="Zheng J."/>
            <person name="Li H."/>
            <person name="Fang K."/>
            <person name="Wang S."/>
            <person name="He J."/>
            <person name="Zhou D."/>
            <person name="Weng S."/>
            <person name="Chi M."/>
            <person name="Gu Z."/>
            <person name="He J."/>
            <person name="Li F."/>
            <person name="Wang M."/>
        </authorList>
    </citation>
    <scope>NUCLEOTIDE SEQUENCE [LARGE SCALE GENOMIC DNA]</scope>
    <source>
        <strain evidence="1">ZL_2023a</strain>
    </source>
</reference>
<dbReference type="InterPro" id="IPR050733">
    <property type="entry name" value="Vitellogenin/Apolipophorin"/>
</dbReference>
<organism evidence="1 2">
    <name type="scientific">Cherax quadricarinatus</name>
    <name type="common">Australian red claw crayfish</name>
    <dbReference type="NCBI Taxonomy" id="27406"/>
    <lineage>
        <taxon>Eukaryota</taxon>
        <taxon>Metazoa</taxon>
        <taxon>Ecdysozoa</taxon>
        <taxon>Arthropoda</taxon>
        <taxon>Crustacea</taxon>
        <taxon>Multicrustacea</taxon>
        <taxon>Malacostraca</taxon>
        <taxon>Eumalacostraca</taxon>
        <taxon>Eucarida</taxon>
        <taxon>Decapoda</taxon>
        <taxon>Pleocyemata</taxon>
        <taxon>Astacidea</taxon>
        <taxon>Parastacoidea</taxon>
        <taxon>Parastacidae</taxon>
        <taxon>Cherax</taxon>
    </lineage>
</organism>
<feature type="non-terminal residue" evidence="1">
    <location>
        <position position="93"/>
    </location>
</feature>